<evidence type="ECO:0000313" key="2">
    <source>
        <dbReference type="Proteomes" id="UP001300496"/>
    </source>
</evidence>
<name>A0ABT2PDE1_9MICO</name>
<keyword evidence="2" id="KW-1185">Reference proteome</keyword>
<dbReference type="Proteomes" id="UP001300496">
    <property type="component" value="Unassembled WGS sequence"/>
</dbReference>
<comment type="caution">
    <text evidence="1">The sequence shown here is derived from an EMBL/GenBank/DDBJ whole genome shotgun (WGS) entry which is preliminary data.</text>
</comment>
<proteinExistence type="predicted"/>
<organism evidence="1 2">
    <name type="scientific">Microbacterium memoriense</name>
    <dbReference type="NCBI Taxonomy" id="2978350"/>
    <lineage>
        <taxon>Bacteria</taxon>
        <taxon>Bacillati</taxon>
        <taxon>Actinomycetota</taxon>
        <taxon>Actinomycetes</taxon>
        <taxon>Micrococcales</taxon>
        <taxon>Microbacteriaceae</taxon>
        <taxon>Microbacterium</taxon>
    </lineage>
</organism>
<evidence type="ECO:0000313" key="1">
    <source>
        <dbReference type="EMBL" id="MCT9001873.1"/>
    </source>
</evidence>
<gene>
    <name evidence="1" type="ORF">N4R40_05790</name>
</gene>
<dbReference type="RefSeq" id="WP_261606422.1">
    <property type="nucleotide sequence ID" value="NZ_JAODOR010000006.1"/>
</dbReference>
<dbReference type="InterPro" id="IPR021408">
    <property type="entry name" value="DUF3046"/>
</dbReference>
<dbReference type="EMBL" id="JAODOR010000006">
    <property type="protein sequence ID" value="MCT9001873.1"/>
    <property type="molecule type" value="Genomic_DNA"/>
</dbReference>
<accession>A0ABT2PDE1</accession>
<sequence>MRLSEFGRAVEDEFGARGDSLVADLALAPLAYRTAEQALRDGVPPREVWTALCAATDVPVSRRHGVGLLDANKKTR</sequence>
<dbReference type="Pfam" id="PF11248">
    <property type="entry name" value="DUF3046"/>
    <property type="match status" value="1"/>
</dbReference>
<reference evidence="1 2" key="1">
    <citation type="journal article" date="2024" name="Int. J. Syst. Evol. Microbiol.">
        <title>Microbacterium memoriense sp. nov., a member of the Actinomycetota from marine beach sediment of the north coast of Portugal.</title>
        <authorList>
            <person name="Santos J.D.N.D."/>
            <person name="Klimek D."/>
            <person name="Calusinska M."/>
            <person name="Lobo-da-Cunha A."/>
            <person name="Catita J."/>
            <person name="Goncalves H."/>
            <person name="Gonzalez I."/>
            <person name="Lage O.M."/>
        </authorList>
    </citation>
    <scope>NUCLEOTIDE SEQUENCE [LARGE SCALE GENOMIC DNA]</scope>
    <source>
        <strain evidence="1 2">PMIC_1C1B</strain>
    </source>
</reference>
<protein>
    <submittedName>
        <fullName evidence="1">DUF3046 domain-containing protein</fullName>
    </submittedName>
</protein>